<evidence type="ECO:0000313" key="2">
    <source>
        <dbReference type="Proteomes" id="UP000011529"/>
    </source>
</evidence>
<dbReference type="EMBL" id="ANMO01000090">
    <property type="protein sequence ID" value="EMB17731.1"/>
    <property type="molecule type" value="Genomic_DNA"/>
</dbReference>
<reference evidence="1" key="1">
    <citation type="submission" date="2012-11" db="EMBL/GenBank/DDBJ databases">
        <title>Permanent draft genomes of Rhodopirellula europaea strain SH398 and 6C.</title>
        <authorList>
            <person name="Richter M."/>
            <person name="Richter-Heitmann T."/>
            <person name="Frank C."/>
            <person name="Harder J."/>
            <person name="Glockner F.O."/>
        </authorList>
    </citation>
    <scope>NUCLEOTIDE SEQUENCE</scope>
    <source>
        <strain evidence="1">6C</strain>
    </source>
</reference>
<dbReference type="InterPro" id="IPR003226">
    <property type="entry name" value="MYG1_exonuclease"/>
</dbReference>
<dbReference type="Proteomes" id="UP000011529">
    <property type="component" value="Unassembled WGS sequence"/>
</dbReference>
<protein>
    <submittedName>
        <fullName evidence="1">Uncharacterized protein</fullName>
    </submittedName>
</protein>
<dbReference type="Pfam" id="PF03690">
    <property type="entry name" value="MYG1_exonuc"/>
    <property type="match status" value="1"/>
</dbReference>
<dbReference type="AlphaFoldDB" id="M2A804"/>
<name>M2A804_9BACT</name>
<accession>M2A804</accession>
<dbReference type="PATRIC" id="fig|1263867.3.peg.1691"/>
<keyword evidence="2" id="KW-1185">Reference proteome</keyword>
<reference evidence="1" key="2">
    <citation type="journal article" date="2013" name="Mar. Genomics">
        <title>Expression of sulfatases in Rhodopirellula baltica and the diversity of sulfatases in the genus Rhodopirellula.</title>
        <authorList>
            <person name="Wegner C.E."/>
            <person name="Richter-Heitmann T."/>
            <person name="Klindworth A."/>
            <person name="Klockow C."/>
            <person name="Richter M."/>
            <person name="Achstetter T."/>
            <person name="Glockner F.O."/>
            <person name="Harder J."/>
        </authorList>
    </citation>
    <scope>NUCLEOTIDE SEQUENCE [LARGE SCALE GENOMIC DNA]</scope>
    <source>
        <strain evidence="1">6C</strain>
    </source>
</reference>
<gene>
    <name evidence="1" type="ORF">RE6C_01593</name>
</gene>
<comment type="caution">
    <text evidence="1">The sequence shown here is derived from an EMBL/GenBank/DDBJ whole genome shotgun (WGS) entry which is preliminary data.</text>
</comment>
<proteinExistence type="predicted"/>
<evidence type="ECO:0000313" key="1">
    <source>
        <dbReference type="EMBL" id="EMB17731.1"/>
    </source>
</evidence>
<organism evidence="1 2">
    <name type="scientific">Rhodopirellula europaea 6C</name>
    <dbReference type="NCBI Taxonomy" id="1263867"/>
    <lineage>
        <taxon>Bacteria</taxon>
        <taxon>Pseudomonadati</taxon>
        <taxon>Planctomycetota</taxon>
        <taxon>Planctomycetia</taxon>
        <taxon>Pirellulales</taxon>
        <taxon>Pirellulaceae</taxon>
        <taxon>Rhodopirellula</taxon>
    </lineage>
</organism>
<sequence>MCSPGAQCSGSTQLIWGYVSFHFETVPKIDSLNFMTIQLIVTHAGGAHKDEFLACSLLAYLHGVPIQRRDPTEEDLADPSVCVVDVGGVHDPRMKNFDHHQFPRDAPPLCALSLVLQDMGLYDDALSFCAWLRPAEWLDTLGPNETAKLMEIPRAALGALNSPLDMTLLNRFASQKEIHSESPVYQIMCMVGEDIVDYLKTLRERLDYLKENAQYWSIETGGEPIRVLFLEQSEVISADPSFGIHAFIENEGKENEIHATVYPDRRSDGYGLSRYNDSQRLDFSKIESHELVRFAHKRGFVAKVSTKDPKRLKELLELAIVGFVS</sequence>